<gene>
    <name evidence="8" type="ORF">MGWOODY_XGa527</name>
</gene>
<sequence>MQNNYQLVETRLQEKSDDGRTVCNLCLWRCRLRHGQRGFCQAHVNRNGTLYNLSYGIVSSADVGPIEDKPVRHFRPGTKVLSVGSYGCNFRCTGCHNLEISWGVDALDELARGESKAAFVTPEELVRAAIEAGVQGIAFTYSEPAVWLEYVIDVCNLARTNGLYTVYVSNSFVTDEALGELAGRIDVLCSDIKSMEDQFYRNICGKADVQSVLHGIELAQKLGIHVETRTNVIPGLNDDAANLLRIAHWIRDHLGSDSPWHITRFYPAYQLSHIEPTPLKTLNEARQQALMAGLTSVYTYGDKGCDCATENAPVEQILPGWQQLHAVNKCSEDCCGDEGILLKKYERTLSVAFDANTEHSQRLDVGD</sequence>
<keyword evidence="2" id="KW-0004">4Fe-4S</keyword>
<evidence type="ECO:0000259" key="7">
    <source>
        <dbReference type="PROSITE" id="PS51918"/>
    </source>
</evidence>
<dbReference type="PANTHER" id="PTHR30352">
    <property type="entry name" value="PYRUVATE FORMATE-LYASE-ACTIVATING ENZYME"/>
    <property type="match status" value="1"/>
</dbReference>
<dbReference type="NCBIfam" id="TIGR04337">
    <property type="entry name" value="AmmeMemoSam_rS"/>
    <property type="match status" value="1"/>
</dbReference>
<dbReference type="SFLD" id="SFLDS00029">
    <property type="entry name" value="Radical_SAM"/>
    <property type="match status" value="1"/>
</dbReference>
<dbReference type="PANTHER" id="PTHR30352:SF5">
    <property type="entry name" value="PYRUVATE FORMATE-LYASE 1-ACTIVATING ENZYME"/>
    <property type="match status" value="1"/>
</dbReference>
<evidence type="ECO:0000256" key="4">
    <source>
        <dbReference type="ARBA" id="ARBA00022723"/>
    </source>
</evidence>
<dbReference type="AlphaFoldDB" id="A0A160TR79"/>
<protein>
    <submittedName>
        <fullName evidence="8">COG1180: Radical SAM, Pyruvate-formate lyase-activating enzyme like</fullName>
    </submittedName>
</protein>
<keyword evidence="8" id="KW-0670">Pyruvate</keyword>
<dbReference type="EMBL" id="CZRL01000041">
    <property type="protein sequence ID" value="CUS50813.1"/>
    <property type="molecule type" value="Genomic_DNA"/>
</dbReference>
<keyword evidence="4" id="KW-0479">Metal-binding</keyword>
<dbReference type="InterPro" id="IPR007197">
    <property type="entry name" value="rSAM"/>
</dbReference>
<dbReference type="PROSITE" id="PS51918">
    <property type="entry name" value="RADICAL_SAM"/>
    <property type="match status" value="1"/>
</dbReference>
<dbReference type="SMART" id="SM00729">
    <property type="entry name" value="Elp3"/>
    <property type="match status" value="1"/>
</dbReference>
<dbReference type="GO" id="GO:0046872">
    <property type="term" value="F:metal ion binding"/>
    <property type="evidence" value="ECO:0007669"/>
    <property type="project" value="UniProtKB-KW"/>
</dbReference>
<dbReference type="GO" id="GO:0051539">
    <property type="term" value="F:4 iron, 4 sulfur cluster binding"/>
    <property type="evidence" value="ECO:0007669"/>
    <property type="project" value="UniProtKB-KW"/>
</dbReference>
<keyword evidence="6" id="KW-0411">Iron-sulfur</keyword>
<evidence type="ECO:0000256" key="2">
    <source>
        <dbReference type="ARBA" id="ARBA00022485"/>
    </source>
</evidence>
<dbReference type="InterPro" id="IPR006638">
    <property type="entry name" value="Elp3/MiaA/NifB-like_rSAM"/>
</dbReference>
<proteinExistence type="predicted"/>
<keyword evidence="5" id="KW-0408">Iron</keyword>
<organism evidence="8">
    <name type="scientific">hydrothermal vent metagenome</name>
    <dbReference type="NCBI Taxonomy" id="652676"/>
    <lineage>
        <taxon>unclassified sequences</taxon>
        <taxon>metagenomes</taxon>
        <taxon>ecological metagenomes</taxon>
    </lineage>
</organism>
<dbReference type="Pfam" id="PF04055">
    <property type="entry name" value="Radical_SAM"/>
    <property type="match status" value="1"/>
</dbReference>
<keyword evidence="8" id="KW-0456">Lyase</keyword>
<feature type="domain" description="Radical SAM core" evidence="7">
    <location>
        <begin position="73"/>
        <end position="306"/>
    </location>
</feature>
<dbReference type="SFLD" id="SFLDG01101">
    <property type="entry name" value="Uncharacterised_Radical_SAM_Su"/>
    <property type="match status" value="1"/>
</dbReference>
<reference evidence="8" key="1">
    <citation type="submission" date="2015-10" db="EMBL/GenBank/DDBJ databases">
        <authorList>
            <person name="Gilbert D.G."/>
        </authorList>
    </citation>
    <scope>NUCLEOTIDE SEQUENCE</scope>
</reference>
<comment type="cofactor">
    <cofactor evidence="1">
        <name>[4Fe-4S] cluster</name>
        <dbReference type="ChEBI" id="CHEBI:49883"/>
    </cofactor>
</comment>
<dbReference type="InterPro" id="IPR027596">
    <property type="entry name" value="AmmeMemoSam_rS"/>
</dbReference>
<dbReference type="InterPro" id="IPR034457">
    <property type="entry name" value="Organic_radical-activating"/>
</dbReference>
<evidence type="ECO:0000256" key="5">
    <source>
        <dbReference type="ARBA" id="ARBA00023004"/>
    </source>
</evidence>
<evidence type="ECO:0000256" key="3">
    <source>
        <dbReference type="ARBA" id="ARBA00022691"/>
    </source>
</evidence>
<evidence type="ECO:0000256" key="6">
    <source>
        <dbReference type="ARBA" id="ARBA00023014"/>
    </source>
</evidence>
<dbReference type="SUPFAM" id="SSF102114">
    <property type="entry name" value="Radical SAM enzymes"/>
    <property type="match status" value="1"/>
</dbReference>
<dbReference type="Gene3D" id="3.20.20.70">
    <property type="entry name" value="Aldolase class I"/>
    <property type="match status" value="1"/>
</dbReference>
<evidence type="ECO:0000256" key="1">
    <source>
        <dbReference type="ARBA" id="ARBA00001966"/>
    </source>
</evidence>
<accession>A0A160TR79</accession>
<dbReference type="InterPro" id="IPR058240">
    <property type="entry name" value="rSAM_sf"/>
</dbReference>
<name>A0A160TR79_9ZZZZ</name>
<evidence type="ECO:0000313" key="8">
    <source>
        <dbReference type="EMBL" id="CUS50813.1"/>
    </source>
</evidence>
<keyword evidence="3" id="KW-0949">S-adenosyl-L-methionine</keyword>
<dbReference type="InterPro" id="IPR013785">
    <property type="entry name" value="Aldolase_TIM"/>
</dbReference>
<dbReference type="GO" id="GO:0016829">
    <property type="term" value="F:lyase activity"/>
    <property type="evidence" value="ECO:0007669"/>
    <property type="project" value="UniProtKB-KW"/>
</dbReference>
<dbReference type="CDD" id="cd01335">
    <property type="entry name" value="Radical_SAM"/>
    <property type="match status" value="1"/>
</dbReference>